<organism evidence="3">
    <name type="scientific">Triticum aestivum</name>
    <name type="common">Wheat</name>
    <dbReference type="NCBI Taxonomy" id="4565"/>
    <lineage>
        <taxon>Eukaryota</taxon>
        <taxon>Viridiplantae</taxon>
        <taxon>Streptophyta</taxon>
        <taxon>Embryophyta</taxon>
        <taxon>Tracheophyta</taxon>
        <taxon>Spermatophyta</taxon>
        <taxon>Magnoliopsida</taxon>
        <taxon>Liliopsida</taxon>
        <taxon>Poales</taxon>
        <taxon>Poaceae</taxon>
        <taxon>BOP clade</taxon>
        <taxon>Pooideae</taxon>
        <taxon>Triticodae</taxon>
        <taxon>Triticeae</taxon>
        <taxon>Triticinae</taxon>
        <taxon>Triticum</taxon>
    </lineage>
</organism>
<dbReference type="Gramene" id="TraesPARA_EIv1.0_2562710.1">
    <property type="protein sequence ID" value="TraesPARA_EIv1.0_2562710.1.CDS"/>
    <property type="gene ID" value="TraesPARA_EIv1.0_2562710"/>
</dbReference>
<dbReference type="AlphaFoldDB" id="A0A3B6TIK9"/>
<feature type="region of interest" description="Disordered" evidence="1">
    <location>
        <begin position="1"/>
        <end position="42"/>
    </location>
</feature>
<dbReference type="Gramene" id="TraesCLE_scaffold_038647_01G000100.1">
    <property type="protein sequence ID" value="TraesCLE_scaffold_038647_01G000100.1"/>
    <property type="gene ID" value="TraesCLE_scaffold_038647_01G000100"/>
</dbReference>
<gene>
    <name evidence="3" type="primary">LOC123163633</name>
</gene>
<dbReference type="Gramene" id="TraesCS7D03G0565400.1">
    <property type="protein sequence ID" value="TraesCS7D03G0565400.1.CDS"/>
    <property type="gene ID" value="TraesCS7D03G0565400"/>
</dbReference>
<keyword evidence="4" id="KW-1185">Reference proteome</keyword>
<dbReference type="RefSeq" id="XP_044436927.1">
    <property type="nucleotide sequence ID" value="XM_044580992.1"/>
</dbReference>
<dbReference type="Gramene" id="TraesROB_scaffold_039515_01G000100.1">
    <property type="protein sequence ID" value="TraesROB_scaffold_039515_01G000100.1"/>
    <property type="gene ID" value="TraesROB_scaffold_039515_01G000100"/>
</dbReference>
<keyword evidence="2" id="KW-1133">Transmembrane helix</keyword>
<sequence>MALRSPSSTRRQDWPPADSPPPTYQSYQGGSSNGAESDFARKTKQEVNHLLAKLEKKGVEIDGKVASIIGDGITRIKVEAAWEDFDESNTKLMAALLTAASMAVGFIMGLDWRENCFRKQFDKRRHT</sequence>
<evidence type="ECO:0000313" key="4">
    <source>
        <dbReference type="Proteomes" id="UP000019116"/>
    </source>
</evidence>
<accession>A0A3B6TIK9</accession>
<keyword evidence="2" id="KW-0812">Transmembrane</keyword>
<dbReference type="EnsemblPlants" id="TraesCS7D02G251800.1">
    <property type="protein sequence ID" value="TraesCS7D02G251800.1"/>
    <property type="gene ID" value="TraesCS7D02G251800"/>
</dbReference>
<evidence type="ECO:0000256" key="2">
    <source>
        <dbReference type="SAM" id="Phobius"/>
    </source>
</evidence>
<protein>
    <submittedName>
        <fullName evidence="3">Uncharacterized protein</fullName>
    </submittedName>
</protein>
<reference evidence="3" key="2">
    <citation type="submission" date="2018-10" db="UniProtKB">
        <authorList>
            <consortium name="EnsemblPlants"/>
        </authorList>
    </citation>
    <scope>IDENTIFICATION</scope>
</reference>
<dbReference type="OrthoDB" id="690107at2759"/>
<feature type="compositionally biased region" description="Polar residues" evidence="1">
    <location>
        <begin position="24"/>
        <end position="35"/>
    </location>
</feature>
<feature type="transmembrane region" description="Helical" evidence="2">
    <location>
        <begin position="92"/>
        <end position="110"/>
    </location>
</feature>
<reference evidence="3" key="1">
    <citation type="submission" date="2018-08" db="EMBL/GenBank/DDBJ databases">
        <authorList>
            <person name="Rossello M."/>
        </authorList>
    </citation>
    <scope>NUCLEOTIDE SEQUENCE [LARGE SCALE GENOMIC DNA]</scope>
    <source>
        <strain evidence="3">cv. Chinese Spring</strain>
    </source>
</reference>
<dbReference type="OMA" id="WRENCFR"/>
<evidence type="ECO:0000256" key="1">
    <source>
        <dbReference type="SAM" id="MobiDB-lite"/>
    </source>
</evidence>
<dbReference type="Gramene" id="TraesCAD_scaffold_043157_01G000100.1">
    <property type="protein sequence ID" value="TraesCAD_scaffold_043157_01G000100.1"/>
    <property type="gene ID" value="TraesCAD_scaffold_043157_01G000100"/>
</dbReference>
<proteinExistence type="predicted"/>
<dbReference type="GeneID" id="123163633"/>
<evidence type="ECO:0000313" key="3">
    <source>
        <dbReference type="EnsemblPlants" id="TraesCS7D02G251800.1"/>
    </source>
</evidence>
<dbReference type="Gramene" id="TraesCS7D02G251800.1">
    <property type="protein sequence ID" value="TraesCS7D02G251800.1"/>
    <property type="gene ID" value="TraesCS7D02G251800"/>
</dbReference>
<keyword evidence="2" id="KW-0472">Membrane</keyword>
<name>A0A3B6TIK9_WHEAT</name>
<dbReference type="Gramene" id="TraesWEE_scaffold_182300_01G000100.1">
    <property type="protein sequence ID" value="TraesWEE_scaffold_182300_01G000100.1"/>
    <property type="gene ID" value="TraesWEE_scaffold_182300_01G000100"/>
</dbReference>
<dbReference type="Gramene" id="TraesRN7D0100584000.1">
    <property type="protein sequence ID" value="TraesRN7D0100584000.1"/>
    <property type="gene ID" value="TraesRN7D0100584000"/>
</dbReference>
<dbReference type="Proteomes" id="UP000019116">
    <property type="component" value="Chromosome 7D"/>
</dbReference>